<keyword evidence="3 8" id="KW-0479">Metal-binding</keyword>
<keyword evidence="5 8" id="KW-0862">Zinc</keyword>
<reference evidence="14 15" key="2">
    <citation type="submission" date="2024-03" db="EMBL/GenBank/DDBJ databases">
        <title>Complete genome sequence of the green alga Chloropicon roscoffensis RCC1871.</title>
        <authorList>
            <person name="Lemieux C."/>
            <person name="Pombert J.-F."/>
            <person name="Otis C."/>
            <person name="Turmel M."/>
        </authorList>
    </citation>
    <scope>NUCLEOTIDE SEQUENCE [LARGE SCALE GENOMIC DNA]</scope>
    <source>
        <strain evidence="14 15">RCC1871</strain>
    </source>
</reference>
<feature type="binding site" evidence="8">
    <location>
        <position position="295"/>
    </location>
    <ligand>
        <name>Zn(2+)</name>
        <dbReference type="ChEBI" id="CHEBI:29105"/>
        <note>catalytic</note>
    </ligand>
</feature>
<keyword evidence="10" id="KW-0812">Transmembrane</keyword>
<keyword evidence="10" id="KW-1133">Transmembrane helix</keyword>
<evidence type="ECO:0000256" key="8">
    <source>
        <dbReference type="PIRSR" id="PIRSR601577-2"/>
    </source>
</evidence>
<evidence type="ECO:0000256" key="11">
    <source>
        <dbReference type="SAM" id="SignalP"/>
    </source>
</evidence>
<dbReference type="PANTHER" id="PTHR10942:SF0">
    <property type="entry name" value="LEISHMANOLYSIN-LIKE PEPTIDASE"/>
    <property type="match status" value="1"/>
</dbReference>
<dbReference type="GO" id="GO:0005737">
    <property type="term" value="C:cytoplasm"/>
    <property type="evidence" value="ECO:0007669"/>
    <property type="project" value="TreeGrafter"/>
</dbReference>
<dbReference type="InterPro" id="IPR001577">
    <property type="entry name" value="Peptidase_M8"/>
</dbReference>
<protein>
    <submittedName>
        <fullName evidence="14">Leishmanolysin-like zinc metallopeptidase</fullName>
    </submittedName>
</protein>
<evidence type="ECO:0000256" key="2">
    <source>
        <dbReference type="ARBA" id="ARBA00022670"/>
    </source>
</evidence>
<comment type="cofactor">
    <cofactor evidence="8">
        <name>Zn(2+)</name>
        <dbReference type="ChEBI" id="CHEBI:29105"/>
    </cofactor>
    <text evidence="8">Binds 1 zinc ion per subunit.</text>
</comment>
<keyword evidence="2" id="KW-0645">Protease</keyword>
<evidence type="ECO:0000313" key="14">
    <source>
        <dbReference type="EMBL" id="WZN63138.1"/>
    </source>
</evidence>
<sequence length="686" mass="71702">MSRGVSGSPIAGLVLGGLRALLLVTAFLVAATASAQEPLAVHYEYQLDDGVGEGQRETLERALGIVAGFLNDTFVVRRPDDESSLLLEPTCMKWRTISYPGGGGSRDECVEYSTACGKARPPPSLFRAREVCDERRVGDCEVVGEGNQGVPGAQLVVYLTAVDGPGCSSGSEVGELASATHCTLSVIDGRPTSGNVNVCPETIRRASEGSDREFYFLVDTLAHEHLHIIGFNSDLYESFVGDDGEPLGEQAVLEPSQLALRTPRVVEAARAHFDCEELSSVPLESEGGSGTAGSHWPHSLVGSRELMAPTVGSGRSVISSLTYALIEDTGWFEVRPGARRVGELDFGKGIGCAVLDRCDAEPNRFFCQPGQAGETACSSDYYGVGVCTGGGVGSTCPSVQTFDNMRCREPSQGEGSLGYDPLKWGQSYGPGSRCLPISSDPAAWQRGNAFAYEIMDIGGGGGCFNVRCDGGGTRVMVSMGGEAEAECPEGGYLEASSLNPRLRQGKIGPCPPPKDICPGLACEEDCGGRGDCAAGGECRCFLGHGGPACALDVPDDFLPPTTVRSQQPEAEAASVSASEAPAAVDSPKVPWMVVAVGSIVVVGIIVIAVVVTMLVRRRRSGRGARDYRRASAASGRRLVSEMAAGPALAAQPAKQEPGLLESKDLDGGVVGVKAHTLLYGSDIRIG</sequence>
<gene>
    <name evidence="13" type="ORF">CROS1456_LOCUS8830</name>
    <name evidence="14" type="ORF">HKI87_07g46830</name>
</gene>
<feature type="binding site" evidence="8">
    <location>
        <position position="227"/>
    </location>
    <ligand>
        <name>Zn(2+)</name>
        <dbReference type="ChEBI" id="CHEBI:29105"/>
        <note>catalytic</note>
    </ligand>
</feature>
<evidence type="ECO:0000256" key="3">
    <source>
        <dbReference type="ARBA" id="ARBA00022723"/>
    </source>
</evidence>
<dbReference type="GO" id="GO:0004222">
    <property type="term" value="F:metalloendopeptidase activity"/>
    <property type="evidence" value="ECO:0007669"/>
    <property type="project" value="InterPro"/>
</dbReference>
<keyword evidence="10" id="KW-0472">Membrane</keyword>
<dbReference type="InterPro" id="IPR000742">
    <property type="entry name" value="EGF"/>
</dbReference>
<evidence type="ECO:0000256" key="7">
    <source>
        <dbReference type="PIRSR" id="PIRSR601577-1"/>
    </source>
</evidence>
<feature type="transmembrane region" description="Helical" evidence="10">
    <location>
        <begin position="591"/>
        <end position="615"/>
    </location>
</feature>
<evidence type="ECO:0000256" key="1">
    <source>
        <dbReference type="ARBA" id="ARBA00005860"/>
    </source>
</evidence>
<dbReference type="PROSITE" id="PS00022">
    <property type="entry name" value="EGF_1"/>
    <property type="match status" value="1"/>
</dbReference>
<dbReference type="EMBL" id="CP151507">
    <property type="protein sequence ID" value="WZN63138.1"/>
    <property type="molecule type" value="Genomic_DNA"/>
</dbReference>
<evidence type="ECO:0000259" key="12">
    <source>
        <dbReference type="PROSITE" id="PS00022"/>
    </source>
</evidence>
<evidence type="ECO:0000256" key="10">
    <source>
        <dbReference type="SAM" id="Phobius"/>
    </source>
</evidence>
<keyword evidence="11" id="KW-0732">Signal</keyword>
<dbReference type="GO" id="GO:0016020">
    <property type="term" value="C:membrane"/>
    <property type="evidence" value="ECO:0007669"/>
    <property type="project" value="InterPro"/>
</dbReference>
<feature type="binding site" evidence="8">
    <location>
        <position position="223"/>
    </location>
    <ligand>
        <name>Zn(2+)</name>
        <dbReference type="ChEBI" id="CHEBI:29105"/>
        <note>catalytic</note>
    </ligand>
</feature>
<dbReference type="EMBL" id="HBHZ01011433">
    <property type="protein sequence ID" value="CAE0195733.1"/>
    <property type="molecule type" value="Transcribed_RNA"/>
</dbReference>
<keyword evidence="4" id="KW-0378">Hydrolase</keyword>
<reference evidence="13" key="1">
    <citation type="submission" date="2021-01" db="EMBL/GenBank/DDBJ databases">
        <authorList>
            <person name="Corre E."/>
            <person name="Pelletier E."/>
            <person name="Niang G."/>
            <person name="Scheremetjew M."/>
            <person name="Finn R."/>
            <person name="Kale V."/>
            <person name="Holt S."/>
            <person name="Cochrane G."/>
            <person name="Meng A."/>
            <person name="Brown T."/>
            <person name="Cohen L."/>
        </authorList>
    </citation>
    <scope>NUCLEOTIDE SEQUENCE</scope>
    <source>
        <strain evidence="13">RCC1871</strain>
    </source>
</reference>
<dbReference type="SUPFAM" id="SSF55486">
    <property type="entry name" value="Metalloproteases ('zincins'), catalytic domain"/>
    <property type="match status" value="1"/>
</dbReference>
<feature type="signal peptide" evidence="11">
    <location>
        <begin position="1"/>
        <end position="35"/>
    </location>
</feature>
<keyword evidence="15" id="KW-1185">Reference proteome</keyword>
<feature type="compositionally biased region" description="Low complexity" evidence="9">
    <location>
        <begin position="568"/>
        <end position="579"/>
    </location>
</feature>
<dbReference type="PANTHER" id="PTHR10942">
    <property type="entry name" value="LEISHMANOLYSIN-LIKE PEPTIDASE"/>
    <property type="match status" value="1"/>
</dbReference>
<dbReference type="Gene3D" id="3.90.132.10">
    <property type="entry name" value="Leishmanolysin , domain 2"/>
    <property type="match status" value="1"/>
</dbReference>
<comment type="similarity">
    <text evidence="1">Belongs to the peptidase M8 family.</text>
</comment>
<dbReference type="Gene3D" id="3.10.170.20">
    <property type="match status" value="1"/>
</dbReference>
<keyword evidence="6 8" id="KW-0482">Metalloprotease</keyword>
<dbReference type="Proteomes" id="UP001472866">
    <property type="component" value="Chromosome 07"/>
</dbReference>
<dbReference type="AlphaFoldDB" id="A0A7S3FST2"/>
<evidence type="ECO:0000256" key="4">
    <source>
        <dbReference type="ARBA" id="ARBA00022801"/>
    </source>
</evidence>
<name>A0A7S3FST2_9CHLO</name>
<dbReference type="Pfam" id="PF01457">
    <property type="entry name" value="Peptidase_M8"/>
    <property type="match status" value="2"/>
</dbReference>
<dbReference type="GO" id="GO:0006508">
    <property type="term" value="P:proteolysis"/>
    <property type="evidence" value="ECO:0007669"/>
    <property type="project" value="UniProtKB-KW"/>
</dbReference>
<evidence type="ECO:0000256" key="5">
    <source>
        <dbReference type="ARBA" id="ARBA00022833"/>
    </source>
</evidence>
<accession>A0A7S3FST2</accession>
<evidence type="ECO:0000256" key="9">
    <source>
        <dbReference type="SAM" id="MobiDB-lite"/>
    </source>
</evidence>
<evidence type="ECO:0000313" key="13">
    <source>
        <dbReference type="EMBL" id="CAE0195733.1"/>
    </source>
</evidence>
<feature type="domain" description="EGF-like" evidence="12">
    <location>
        <begin position="538"/>
        <end position="549"/>
    </location>
</feature>
<feature type="chain" id="PRO_5044661301" evidence="11">
    <location>
        <begin position="36"/>
        <end position="686"/>
    </location>
</feature>
<organism evidence="13">
    <name type="scientific">Chloropicon roscoffensis</name>
    <dbReference type="NCBI Taxonomy" id="1461544"/>
    <lineage>
        <taxon>Eukaryota</taxon>
        <taxon>Viridiplantae</taxon>
        <taxon>Chlorophyta</taxon>
        <taxon>Chloropicophyceae</taxon>
        <taxon>Chloropicales</taxon>
        <taxon>Chloropicaceae</taxon>
        <taxon>Chloropicon</taxon>
    </lineage>
</organism>
<feature type="active site" evidence="7">
    <location>
        <position position="224"/>
    </location>
</feature>
<dbReference type="GO" id="GO:0007155">
    <property type="term" value="P:cell adhesion"/>
    <property type="evidence" value="ECO:0007669"/>
    <property type="project" value="InterPro"/>
</dbReference>
<dbReference type="Gene3D" id="2.30.34.10">
    <property type="entry name" value="Leishmanolysin domain 4"/>
    <property type="match status" value="1"/>
</dbReference>
<evidence type="ECO:0000256" key="6">
    <source>
        <dbReference type="ARBA" id="ARBA00023049"/>
    </source>
</evidence>
<evidence type="ECO:0000313" key="15">
    <source>
        <dbReference type="Proteomes" id="UP001472866"/>
    </source>
</evidence>
<proteinExistence type="inferred from homology"/>
<feature type="region of interest" description="Disordered" evidence="9">
    <location>
        <begin position="560"/>
        <end position="579"/>
    </location>
</feature>
<dbReference type="GO" id="GO:0046872">
    <property type="term" value="F:metal ion binding"/>
    <property type="evidence" value="ECO:0007669"/>
    <property type="project" value="UniProtKB-KW"/>
</dbReference>